<evidence type="ECO:0000313" key="4">
    <source>
        <dbReference type="Proteomes" id="UP000092177"/>
    </source>
</evidence>
<feature type="transmembrane region" description="Helical" evidence="2">
    <location>
        <begin position="81"/>
        <end position="108"/>
    </location>
</feature>
<dbReference type="Proteomes" id="UP000092177">
    <property type="component" value="Chromosome 4"/>
</dbReference>
<evidence type="ECO:0000256" key="2">
    <source>
        <dbReference type="SAM" id="Phobius"/>
    </source>
</evidence>
<name>A0A1B7YG02_COLHI</name>
<keyword evidence="4" id="KW-1185">Reference proteome</keyword>
<dbReference type="EMBL" id="LTAN01000004">
    <property type="protein sequence ID" value="OBR11007.1"/>
    <property type="molecule type" value="Genomic_DNA"/>
</dbReference>
<comment type="caution">
    <text evidence="3">The sequence shown here is derived from an EMBL/GenBank/DDBJ whole genome shotgun (WGS) entry which is preliminary data.</text>
</comment>
<dbReference type="GeneID" id="28865781"/>
<gene>
    <name evidence="3" type="ORF">CH63R_06699</name>
</gene>
<dbReference type="RefSeq" id="XP_018159524.1">
    <property type="nucleotide sequence ID" value="XM_018301674.1"/>
</dbReference>
<dbReference type="KEGG" id="chig:CH63R_06699"/>
<keyword evidence="2" id="KW-1133">Transmembrane helix</keyword>
<protein>
    <submittedName>
        <fullName evidence="3">Uncharacterized protein</fullName>
    </submittedName>
</protein>
<dbReference type="OrthoDB" id="3557758at2759"/>
<reference evidence="4" key="1">
    <citation type="journal article" date="2017" name="BMC Genomics">
        <title>Gapless genome assembly of Colletotrichum higginsianum reveals chromosome structure and association of transposable elements with secondary metabolite gene clusters.</title>
        <authorList>
            <person name="Dallery J.-F."/>
            <person name="Lapalu N."/>
            <person name="Zampounis A."/>
            <person name="Pigne S."/>
            <person name="Luyten I."/>
            <person name="Amselem J."/>
            <person name="Wittenberg A.H.J."/>
            <person name="Zhou S."/>
            <person name="de Queiroz M.V."/>
            <person name="Robin G.P."/>
            <person name="Auger A."/>
            <person name="Hainaut M."/>
            <person name="Henrissat B."/>
            <person name="Kim K.-T."/>
            <person name="Lee Y.-H."/>
            <person name="Lespinet O."/>
            <person name="Schwartz D.C."/>
            <person name="Thon M.R."/>
            <person name="O'Connell R.J."/>
        </authorList>
    </citation>
    <scope>NUCLEOTIDE SEQUENCE [LARGE SCALE GENOMIC DNA]</scope>
    <source>
        <strain evidence="4">IMI 349063</strain>
    </source>
</reference>
<accession>A0A1B7YG02</accession>
<feature type="transmembrane region" description="Helical" evidence="2">
    <location>
        <begin position="12"/>
        <end position="34"/>
    </location>
</feature>
<feature type="region of interest" description="Disordered" evidence="1">
    <location>
        <begin position="403"/>
        <end position="434"/>
    </location>
</feature>
<feature type="compositionally biased region" description="Low complexity" evidence="1">
    <location>
        <begin position="461"/>
        <end position="477"/>
    </location>
</feature>
<feature type="compositionally biased region" description="Polar residues" evidence="1">
    <location>
        <begin position="478"/>
        <end position="492"/>
    </location>
</feature>
<evidence type="ECO:0000256" key="1">
    <source>
        <dbReference type="SAM" id="MobiDB-lite"/>
    </source>
</evidence>
<evidence type="ECO:0000313" key="3">
    <source>
        <dbReference type="EMBL" id="OBR11007.1"/>
    </source>
</evidence>
<feature type="region of interest" description="Disordered" evidence="1">
    <location>
        <begin position="448"/>
        <end position="492"/>
    </location>
</feature>
<organism evidence="3 4">
    <name type="scientific">Colletotrichum higginsianum (strain IMI 349063)</name>
    <name type="common">Crucifer anthracnose fungus</name>
    <dbReference type="NCBI Taxonomy" id="759273"/>
    <lineage>
        <taxon>Eukaryota</taxon>
        <taxon>Fungi</taxon>
        <taxon>Dikarya</taxon>
        <taxon>Ascomycota</taxon>
        <taxon>Pezizomycotina</taxon>
        <taxon>Sordariomycetes</taxon>
        <taxon>Hypocreomycetidae</taxon>
        <taxon>Glomerellales</taxon>
        <taxon>Glomerellaceae</taxon>
        <taxon>Colletotrichum</taxon>
        <taxon>Colletotrichum destructivum species complex</taxon>
    </lineage>
</organism>
<keyword evidence="2" id="KW-0812">Transmembrane</keyword>
<sequence length="662" mass="72349">MPSAEPGSRSLGLVLLAHTTRCIIAIFIHLFGLFRINLRLIPQWFRFLLIAVKLVGRAVVESAGIVSVSTKKTVAAWKGTFAILLWAVPYTVFLFFFILQAALFVVILEECETVYLGLRSSRFGTAVLGFLLNEELLPPSPLDRPSPNPWDPSIAATDRILSVPERSLLFRALSTPSLFTASQAKKPCSRILTFLKGLSAYLSTTMNTATTQTPPERTRMMTPEQMAIQSLHNLQGPLQPTRADQSYRAEPATNYISMFKDAVLLEIVKCWQRFPTPMRLHGFLLETGPRLSDATQQTRMERSMSSRRGRLDSHQHVTAVHDVSQLASPTDISAVMGTVANCSTAACAPSSADTAGTSNTADAAGYSTCKPEEFHASAHGGDTVPNALHSAARSPVLVDYEHSAPCSERQSQHHPQPSGRRDADKKRLPKSRTLTVLSNLTASLSRSSLASFAGSERKTSQHTVSSRKTSSSSTFASNAPTRTATPTSPEVNPLIITTAQPSAYWSGRFLSLQDRFQGESLQEKTLSIFVAAHASKSTILAQQREVYQRRGNLPLSTTTALDRYGTNAAVQEAERLSDEDNRCLRIFLHLDALCGTPEAQKSLHAWQEAYARRAGRDVLLPQGASVEKGFVARLFSGSSRRSLGSSRSGKETTKGKQLLTAF</sequence>
<keyword evidence="2" id="KW-0472">Membrane</keyword>
<dbReference type="VEuPathDB" id="FungiDB:CH63R_06699"/>
<dbReference type="AlphaFoldDB" id="A0A1B7YG02"/>
<proteinExistence type="predicted"/>